<dbReference type="EMBL" id="BQKI01000007">
    <property type="protein sequence ID" value="GJM99309.1"/>
    <property type="molecule type" value="Genomic_DNA"/>
</dbReference>
<feature type="region of interest" description="Disordered" evidence="11">
    <location>
        <begin position="302"/>
        <end position="358"/>
    </location>
</feature>
<evidence type="ECO:0000256" key="5">
    <source>
        <dbReference type="ARBA" id="ARBA00022729"/>
    </source>
</evidence>
<feature type="signal peptide" evidence="13">
    <location>
        <begin position="1"/>
        <end position="22"/>
    </location>
</feature>
<accession>A0AAV5CMP8</accession>
<dbReference type="Proteomes" id="UP001054889">
    <property type="component" value="Unassembled WGS sequence"/>
</dbReference>
<feature type="transmembrane region" description="Helical" evidence="12">
    <location>
        <begin position="257"/>
        <end position="277"/>
    </location>
</feature>
<evidence type="ECO:0000256" key="8">
    <source>
        <dbReference type="ARBA" id="ARBA00023136"/>
    </source>
</evidence>
<comment type="subcellular location">
    <subcellularLocation>
        <location evidence="1">Cell membrane</location>
        <topology evidence="1">Single-pass type I membrane protein</topology>
    </subcellularLocation>
</comment>
<keyword evidence="8 12" id="KW-0472">Membrane</keyword>
<keyword evidence="4 12" id="KW-0812">Transmembrane</keyword>
<dbReference type="InterPro" id="IPR040326">
    <property type="entry name" value="HAP2/GCS1"/>
</dbReference>
<evidence type="ECO:0000256" key="13">
    <source>
        <dbReference type="SAM" id="SignalP"/>
    </source>
</evidence>
<evidence type="ECO:0000259" key="14">
    <source>
        <dbReference type="Pfam" id="PF10699"/>
    </source>
</evidence>
<dbReference type="AlphaFoldDB" id="A0AAV5CMP8"/>
<evidence type="ECO:0000256" key="10">
    <source>
        <dbReference type="ARBA" id="ARBA00023279"/>
    </source>
</evidence>
<comment type="caution">
    <text evidence="15">The sequence shown here is derived from an EMBL/GenBank/DDBJ whole genome shotgun (WGS) entry which is preliminary data.</text>
</comment>
<evidence type="ECO:0000256" key="11">
    <source>
        <dbReference type="SAM" id="MobiDB-lite"/>
    </source>
</evidence>
<evidence type="ECO:0000256" key="9">
    <source>
        <dbReference type="ARBA" id="ARBA00023157"/>
    </source>
</evidence>
<feature type="compositionally biased region" description="Basic residues" evidence="11">
    <location>
        <begin position="404"/>
        <end position="419"/>
    </location>
</feature>
<keyword evidence="10" id="KW-0278">Fertilization</keyword>
<feature type="compositionally biased region" description="Basic residues" evidence="11">
    <location>
        <begin position="304"/>
        <end position="342"/>
    </location>
</feature>
<keyword evidence="5 13" id="KW-0732">Signal</keyword>
<dbReference type="Pfam" id="PF10699">
    <property type="entry name" value="HAP2-GCS1"/>
    <property type="match status" value="1"/>
</dbReference>
<keyword evidence="7" id="KW-0446">Lipid-binding</keyword>
<evidence type="ECO:0000256" key="7">
    <source>
        <dbReference type="ARBA" id="ARBA00023121"/>
    </source>
</evidence>
<dbReference type="InterPro" id="IPR018928">
    <property type="entry name" value="HAP2/GCS1_dom"/>
</dbReference>
<proteinExistence type="inferred from homology"/>
<keyword evidence="6 12" id="KW-1133">Transmembrane helix</keyword>
<organism evidence="15 16">
    <name type="scientific">Eleusine coracana subsp. coracana</name>
    <dbReference type="NCBI Taxonomy" id="191504"/>
    <lineage>
        <taxon>Eukaryota</taxon>
        <taxon>Viridiplantae</taxon>
        <taxon>Streptophyta</taxon>
        <taxon>Embryophyta</taxon>
        <taxon>Tracheophyta</taxon>
        <taxon>Spermatophyta</taxon>
        <taxon>Magnoliopsida</taxon>
        <taxon>Liliopsida</taxon>
        <taxon>Poales</taxon>
        <taxon>Poaceae</taxon>
        <taxon>PACMAD clade</taxon>
        <taxon>Chloridoideae</taxon>
        <taxon>Cynodonteae</taxon>
        <taxon>Eleusininae</taxon>
        <taxon>Eleusine</taxon>
    </lineage>
</organism>
<keyword evidence="9" id="KW-1015">Disulfide bond</keyword>
<keyword evidence="3" id="KW-1003">Cell membrane</keyword>
<dbReference type="GO" id="GO:0005886">
    <property type="term" value="C:plasma membrane"/>
    <property type="evidence" value="ECO:0007669"/>
    <property type="project" value="UniProtKB-SubCell"/>
</dbReference>
<dbReference type="PANTHER" id="PTHR31764">
    <property type="entry name" value="PROTEIN HAPLESS 2"/>
    <property type="match status" value="1"/>
</dbReference>
<feature type="chain" id="PRO_5043842668" description="Generative cell specific-1/HAP2 domain-containing protein" evidence="13">
    <location>
        <begin position="23"/>
        <end position="419"/>
    </location>
</feature>
<evidence type="ECO:0000256" key="3">
    <source>
        <dbReference type="ARBA" id="ARBA00022475"/>
    </source>
</evidence>
<evidence type="ECO:0000313" key="16">
    <source>
        <dbReference type="Proteomes" id="UP001054889"/>
    </source>
</evidence>
<name>A0AAV5CMP8_ELECO</name>
<feature type="region of interest" description="Disordered" evidence="11">
    <location>
        <begin position="388"/>
        <end position="419"/>
    </location>
</feature>
<comment type="similarity">
    <text evidence="2">Belongs to the HAP2/GCS1 family.</text>
</comment>
<evidence type="ECO:0000256" key="4">
    <source>
        <dbReference type="ARBA" id="ARBA00022692"/>
    </source>
</evidence>
<dbReference type="GO" id="GO:0008289">
    <property type="term" value="F:lipid binding"/>
    <property type="evidence" value="ECO:0007669"/>
    <property type="project" value="UniProtKB-KW"/>
</dbReference>
<dbReference type="PANTHER" id="PTHR31764:SF0">
    <property type="entry name" value="GENERATIVE CELL SPECIFIC-1_HAP2 DOMAIN-CONTAINING PROTEIN"/>
    <property type="match status" value="1"/>
</dbReference>
<evidence type="ECO:0000313" key="15">
    <source>
        <dbReference type="EMBL" id="GJM99309.1"/>
    </source>
</evidence>
<sequence length="419" mass="47202">MSPPRLAAVFLVLLALLAASGGVDILSKSSIESCARDSDPGAPLSCDRKLVLNMAVPSGSSGREASIVAKITEAEENDTNAMQNIRDPPVITFNKTAVYAAYALTYLRDVAYRPEELVVETRKCEPDAGADVVQSCERFHVFKIGTRSLGFKITVQEVVVSPENRTVVSPDNFLRVNLVGDLGGYTNIPSFDGLYLVTPRKHAGVYSFSVGVEEVRKTNLLVEINADDIEYVYQSRTKCSSFLDLSCHFQYICVGRMLMLFSLFLATVLVTALLWFLHHKGFFDHLYDWWADLFGLEPDDGAGHRRHRRGHHQYPHHRHGEHPRRHHAHKGGPSHHHHHVLHRHGEQQPDAAAGGHRHRHELELGVRHGDGHKHWHGKAVVALNLDGPSQQAPSWLHETGDREHRRHRRHARHHHKRAE</sequence>
<feature type="domain" description="Generative cell specific-1/HAP2" evidence="14">
    <location>
        <begin position="44"/>
        <end position="136"/>
    </location>
</feature>
<gene>
    <name evidence="15" type="primary">ga16399</name>
    <name evidence="15" type="ORF">PR202_ga16399</name>
</gene>
<evidence type="ECO:0000256" key="6">
    <source>
        <dbReference type="ARBA" id="ARBA00022989"/>
    </source>
</evidence>
<evidence type="ECO:0000256" key="2">
    <source>
        <dbReference type="ARBA" id="ARBA00010929"/>
    </source>
</evidence>
<protein>
    <recommendedName>
        <fullName evidence="14">Generative cell specific-1/HAP2 domain-containing protein</fullName>
    </recommendedName>
</protein>
<reference evidence="15" key="1">
    <citation type="journal article" date="2018" name="DNA Res.">
        <title>Multiple hybrid de novo genome assembly of finger millet, an orphan allotetraploid crop.</title>
        <authorList>
            <person name="Hatakeyama M."/>
            <person name="Aluri S."/>
            <person name="Balachadran M.T."/>
            <person name="Sivarajan S.R."/>
            <person name="Patrignani A."/>
            <person name="Gruter S."/>
            <person name="Poveda L."/>
            <person name="Shimizu-Inatsugi R."/>
            <person name="Baeten J."/>
            <person name="Francoijs K.J."/>
            <person name="Nataraja K.N."/>
            <person name="Reddy Y.A.N."/>
            <person name="Phadnis S."/>
            <person name="Ravikumar R.L."/>
            <person name="Schlapbach R."/>
            <person name="Sreeman S.M."/>
            <person name="Shimizu K.K."/>
        </authorList>
    </citation>
    <scope>NUCLEOTIDE SEQUENCE</scope>
</reference>
<evidence type="ECO:0000256" key="1">
    <source>
        <dbReference type="ARBA" id="ARBA00004251"/>
    </source>
</evidence>
<keyword evidence="16" id="KW-1185">Reference proteome</keyword>
<reference evidence="15" key="2">
    <citation type="submission" date="2021-12" db="EMBL/GenBank/DDBJ databases">
        <title>Resequencing data analysis of finger millet.</title>
        <authorList>
            <person name="Hatakeyama M."/>
            <person name="Aluri S."/>
            <person name="Balachadran M.T."/>
            <person name="Sivarajan S.R."/>
            <person name="Poveda L."/>
            <person name="Shimizu-Inatsugi R."/>
            <person name="Schlapbach R."/>
            <person name="Sreeman S.M."/>
            <person name="Shimizu K.K."/>
        </authorList>
    </citation>
    <scope>NUCLEOTIDE SEQUENCE</scope>
</reference>
<evidence type="ECO:0000256" key="12">
    <source>
        <dbReference type="SAM" id="Phobius"/>
    </source>
</evidence>